<evidence type="ECO:0000313" key="9">
    <source>
        <dbReference type="Proteomes" id="UP001610432"/>
    </source>
</evidence>
<evidence type="ECO:0000259" key="7">
    <source>
        <dbReference type="PROSITE" id="PS50048"/>
    </source>
</evidence>
<evidence type="ECO:0000313" key="8">
    <source>
        <dbReference type="EMBL" id="KAL2869743.1"/>
    </source>
</evidence>
<dbReference type="CDD" id="cd00067">
    <property type="entry name" value="GAL4"/>
    <property type="match status" value="1"/>
</dbReference>
<dbReference type="PROSITE" id="PS50048">
    <property type="entry name" value="ZN2_CY6_FUNGAL_2"/>
    <property type="match status" value="1"/>
</dbReference>
<feature type="region of interest" description="Disordered" evidence="6">
    <location>
        <begin position="62"/>
        <end position="117"/>
    </location>
</feature>
<comment type="caution">
    <text evidence="8">The sequence shown here is derived from an EMBL/GenBank/DDBJ whole genome shotgun (WGS) entry which is preliminary data.</text>
</comment>
<evidence type="ECO:0000256" key="5">
    <source>
        <dbReference type="ARBA" id="ARBA00023242"/>
    </source>
</evidence>
<name>A0ABR4M2B5_9EURO</name>
<evidence type="ECO:0000256" key="6">
    <source>
        <dbReference type="SAM" id="MobiDB-lite"/>
    </source>
</evidence>
<dbReference type="InterPro" id="IPR007219">
    <property type="entry name" value="XnlR_reg_dom"/>
</dbReference>
<dbReference type="Proteomes" id="UP001610432">
    <property type="component" value="Unassembled WGS sequence"/>
</dbReference>
<dbReference type="InterPro" id="IPR001138">
    <property type="entry name" value="Zn2Cys6_DnaBD"/>
</dbReference>
<dbReference type="SUPFAM" id="SSF57701">
    <property type="entry name" value="Zn2/Cys6 DNA-binding domain"/>
    <property type="match status" value="1"/>
</dbReference>
<protein>
    <recommendedName>
        <fullName evidence="7">Zn(2)-C6 fungal-type domain-containing protein</fullName>
    </recommendedName>
</protein>
<reference evidence="8 9" key="1">
    <citation type="submission" date="2024-07" db="EMBL/GenBank/DDBJ databases">
        <title>Section-level genome sequencing and comparative genomics of Aspergillus sections Usti and Cavernicolus.</title>
        <authorList>
            <consortium name="Lawrence Berkeley National Laboratory"/>
            <person name="Nybo J.L."/>
            <person name="Vesth T.C."/>
            <person name="Theobald S."/>
            <person name="Frisvad J.C."/>
            <person name="Larsen T.O."/>
            <person name="Kjaerboelling I."/>
            <person name="Rothschild-Mancinelli K."/>
            <person name="Lyhne E.K."/>
            <person name="Kogle M.E."/>
            <person name="Barry K."/>
            <person name="Clum A."/>
            <person name="Na H."/>
            <person name="Ledsgaard L."/>
            <person name="Lin J."/>
            <person name="Lipzen A."/>
            <person name="Kuo A."/>
            <person name="Riley R."/>
            <person name="Mondo S."/>
            <person name="Labutti K."/>
            <person name="Haridas S."/>
            <person name="Pangalinan J."/>
            <person name="Salamov A.A."/>
            <person name="Simmons B.A."/>
            <person name="Magnuson J.K."/>
            <person name="Chen J."/>
            <person name="Drula E."/>
            <person name="Henrissat B."/>
            <person name="Wiebenga A."/>
            <person name="Lubbers R.J."/>
            <person name="Gomes A.C."/>
            <person name="Macurrencykelacurrency M.R."/>
            <person name="Stajich J."/>
            <person name="Grigoriev I.V."/>
            <person name="Mortensen U.H."/>
            <person name="De Vries R.P."/>
            <person name="Baker S.E."/>
            <person name="Andersen M.R."/>
        </authorList>
    </citation>
    <scope>NUCLEOTIDE SEQUENCE [LARGE SCALE GENOMIC DNA]</scope>
    <source>
        <strain evidence="8 9">CBS 449.75</strain>
    </source>
</reference>
<dbReference type="SMART" id="SM00906">
    <property type="entry name" value="Fungal_trans"/>
    <property type="match status" value="1"/>
</dbReference>
<dbReference type="CDD" id="cd12148">
    <property type="entry name" value="fungal_TF_MHR"/>
    <property type="match status" value="1"/>
</dbReference>
<keyword evidence="5" id="KW-0539">Nucleus</keyword>
<dbReference type="EMBL" id="JBFXLQ010000008">
    <property type="protein sequence ID" value="KAL2869743.1"/>
    <property type="molecule type" value="Genomic_DNA"/>
</dbReference>
<keyword evidence="1" id="KW-0479">Metal-binding</keyword>
<accession>A0ABR4M2B5</accession>
<dbReference type="PANTHER" id="PTHR47840">
    <property type="entry name" value="ZN(II)2CYS6 TRANSCRIPTION FACTOR (EUROFUNG)-RELATED"/>
    <property type="match status" value="1"/>
</dbReference>
<dbReference type="PROSITE" id="PS00463">
    <property type="entry name" value="ZN2_CY6_FUNGAL_1"/>
    <property type="match status" value="1"/>
</dbReference>
<dbReference type="PANTHER" id="PTHR47840:SF1">
    <property type="entry name" value="ZN(II)2CYS6 TRANSCRIPTION FACTOR (EUROFUNG)"/>
    <property type="match status" value="1"/>
</dbReference>
<dbReference type="RefSeq" id="XP_070888722.1">
    <property type="nucleotide sequence ID" value="XM_071032411.1"/>
</dbReference>
<dbReference type="Gene3D" id="4.10.240.10">
    <property type="entry name" value="Zn(2)-C6 fungal-type DNA-binding domain"/>
    <property type="match status" value="1"/>
</dbReference>
<evidence type="ECO:0000256" key="4">
    <source>
        <dbReference type="ARBA" id="ARBA00023163"/>
    </source>
</evidence>
<sequence>MKASDEAARAKKVRKGTHSCRECRRRKVRCTFASSRDAICIPCYRRGTSCISQGVVDGLDKDEATSDQPLGGITHRSLHNNSVGSSHSAENAPYRSKQERDGDCSHPGQLEQSSTQVLTPSLSATPASSHLTIPTITQTLLGALPPRRDIEILLAKVNAIPTLCYQANFKARTAPPNELLQEHITISSLLDPEAHPVLLARQMLRFATALRHLSPTAAIPGLTKHHHAIMEDLAESAIQMVTTNDALLGTLEGLETIVLEAFYHVDSGNIRRAWITLRRAVMGAQLLGLHQPGHHRYKLINEQNELDPEVMWESIALMECISSLLLGLPTSTCTSTACPAVPETTSDPVGGCSWPTLSVRVAARILERNQLPVGDRCEDITANIDRELIRLAEKLPTTFWQPLSFSGLTVDSPNAFWETRRAWDQMCYYTLVSQLHLPYMLCPRRTPQVLYSRLACVSASRELLTRHIALRTFNPLASSPRLDDFMALIAGMTLMLMHLVGHSLSPTDNLLAHQRLGDRATVEQALETMKSMSEMHEDVPATRSVALLKDLLELEAGAALRHRSNDVGDTRTVLTIRVPYNGTIQIDAKGIRHAAPSDTEQHSVPQHGVVIGGIEFMEVKGQTLADHRASHPTSDAAHSEILPSTQPPAWQVEQPVAAEYFAENEMFPDAAASMDDWVFQGVDSAFFDVLMRGTGDNQVP</sequence>
<keyword evidence="2" id="KW-0805">Transcription regulation</keyword>
<keyword evidence="4" id="KW-0804">Transcription</keyword>
<feature type="compositionally biased region" description="Polar residues" evidence="6">
    <location>
        <begin position="79"/>
        <end position="89"/>
    </location>
</feature>
<evidence type="ECO:0000256" key="3">
    <source>
        <dbReference type="ARBA" id="ARBA00023125"/>
    </source>
</evidence>
<proteinExistence type="predicted"/>
<feature type="domain" description="Zn(2)-C6 fungal-type" evidence="7">
    <location>
        <begin position="19"/>
        <end position="52"/>
    </location>
</feature>
<keyword evidence="9" id="KW-1185">Reference proteome</keyword>
<gene>
    <name evidence="8" type="ORF">BJX67DRAFT_378797</name>
</gene>
<evidence type="ECO:0000256" key="1">
    <source>
        <dbReference type="ARBA" id="ARBA00022723"/>
    </source>
</evidence>
<dbReference type="GeneID" id="98147483"/>
<evidence type="ECO:0000256" key="2">
    <source>
        <dbReference type="ARBA" id="ARBA00023015"/>
    </source>
</evidence>
<dbReference type="InterPro" id="IPR036864">
    <property type="entry name" value="Zn2-C6_fun-type_DNA-bd_sf"/>
</dbReference>
<keyword evidence="3" id="KW-0238">DNA-binding</keyword>
<organism evidence="8 9">
    <name type="scientific">Aspergillus lucknowensis</name>
    <dbReference type="NCBI Taxonomy" id="176173"/>
    <lineage>
        <taxon>Eukaryota</taxon>
        <taxon>Fungi</taxon>
        <taxon>Dikarya</taxon>
        <taxon>Ascomycota</taxon>
        <taxon>Pezizomycotina</taxon>
        <taxon>Eurotiomycetes</taxon>
        <taxon>Eurotiomycetidae</taxon>
        <taxon>Eurotiales</taxon>
        <taxon>Aspergillaceae</taxon>
        <taxon>Aspergillus</taxon>
        <taxon>Aspergillus subgen. Nidulantes</taxon>
    </lineage>
</organism>